<keyword evidence="1" id="KW-0812">Transmembrane</keyword>
<keyword evidence="1" id="KW-1133">Transmembrane helix</keyword>
<protein>
    <recommendedName>
        <fullName evidence="4">DUF2335 domain-containing protein</fullName>
    </recommendedName>
</protein>
<evidence type="ECO:0000256" key="1">
    <source>
        <dbReference type="SAM" id="Phobius"/>
    </source>
</evidence>
<keyword evidence="1" id="KW-0472">Membrane</keyword>
<dbReference type="Proteomes" id="UP000733379">
    <property type="component" value="Unassembled WGS sequence"/>
</dbReference>
<evidence type="ECO:0000313" key="2">
    <source>
        <dbReference type="EMBL" id="MBU3060914.1"/>
    </source>
</evidence>
<reference evidence="2 3" key="1">
    <citation type="submission" date="2021-06" db="EMBL/GenBank/DDBJ databases">
        <title>Actinomycetes sequencing.</title>
        <authorList>
            <person name="Shan Q."/>
        </authorList>
    </citation>
    <scope>NUCLEOTIDE SEQUENCE [LARGE SCALE GENOMIC DNA]</scope>
    <source>
        <strain evidence="2 3">NEAU-G5</strain>
    </source>
</reference>
<dbReference type="EMBL" id="JAHKNI010000001">
    <property type="protein sequence ID" value="MBU3060914.1"/>
    <property type="molecule type" value="Genomic_DNA"/>
</dbReference>
<evidence type="ECO:0008006" key="4">
    <source>
        <dbReference type="Google" id="ProtNLM"/>
    </source>
</evidence>
<organism evidence="2 3">
    <name type="scientific">Nocardia albiluteola</name>
    <dbReference type="NCBI Taxonomy" id="2842303"/>
    <lineage>
        <taxon>Bacteria</taxon>
        <taxon>Bacillati</taxon>
        <taxon>Actinomycetota</taxon>
        <taxon>Actinomycetes</taxon>
        <taxon>Mycobacteriales</taxon>
        <taxon>Nocardiaceae</taxon>
        <taxon>Nocardia</taxon>
    </lineage>
</organism>
<accession>A0ABS6AV57</accession>
<name>A0ABS6AV57_9NOCA</name>
<evidence type="ECO:0000313" key="3">
    <source>
        <dbReference type="Proteomes" id="UP000733379"/>
    </source>
</evidence>
<feature type="transmembrane region" description="Helical" evidence="1">
    <location>
        <begin position="120"/>
        <end position="138"/>
    </location>
</feature>
<sequence length="143" mass="14900">MGLFFEHPAAVPQDVIQTVMRQALLDPAPADAAAEAARLMQMLGSNDPRLTGAIATALKTTPPSPEQADKQAQTAAATLQSVGPARFYWGRAMISVGLFAVLAGMGFWSDTAHDATSATAFFGFAGAVFGVVTTLLSTEKART</sequence>
<proteinExistence type="predicted"/>
<gene>
    <name evidence="2" type="ORF">KO481_05170</name>
</gene>
<dbReference type="RefSeq" id="WP_215915693.1">
    <property type="nucleotide sequence ID" value="NZ_JAHKNI010000001.1"/>
</dbReference>
<feature type="transmembrane region" description="Helical" evidence="1">
    <location>
        <begin position="88"/>
        <end position="108"/>
    </location>
</feature>
<keyword evidence="3" id="KW-1185">Reference proteome</keyword>
<comment type="caution">
    <text evidence="2">The sequence shown here is derived from an EMBL/GenBank/DDBJ whole genome shotgun (WGS) entry which is preliminary data.</text>
</comment>